<organism evidence="2 3">
    <name type="scientific">Ditylenchus destructor</name>
    <dbReference type="NCBI Taxonomy" id="166010"/>
    <lineage>
        <taxon>Eukaryota</taxon>
        <taxon>Metazoa</taxon>
        <taxon>Ecdysozoa</taxon>
        <taxon>Nematoda</taxon>
        <taxon>Chromadorea</taxon>
        <taxon>Rhabditida</taxon>
        <taxon>Tylenchina</taxon>
        <taxon>Tylenchomorpha</taxon>
        <taxon>Sphaerularioidea</taxon>
        <taxon>Anguinidae</taxon>
        <taxon>Anguininae</taxon>
        <taxon>Ditylenchus</taxon>
    </lineage>
</organism>
<dbReference type="EMBL" id="JAKKPZ010000149">
    <property type="protein sequence ID" value="KAI1700318.1"/>
    <property type="molecule type" value="Genomic_DNA"/>
</dbReference>
<feature type="transmembrane region" description="Helical" evidence="1">
    <location>
        <begin position="63"/>
        <end position="84"/>
    </location>
</feature>
<name>A0AAD4MSL3_9BILA</name>
<evidence type="ECO:0000313" key="2">
    <source>
        <dbReference type="EMBL" id="KAI1700318.1"/>
    </source>
</evidence>
<protein>
    <submittedName>
        <fullName evidence="2">Serpentine type 7TM GPCR chemoreceptor srbc domain-containing protein</fullName>
    </submittedName>
</protein>
<reference evidence="2" key="1">
    <citation type="submission" date="2022-01" db="EMBL/GenBank/DDBJ databases">
        <title>Genome Sequence Resource for Two Populations of Ditylenchus destructor, the Migratory Endoparasitic Phytonematode.</title>
        <authorList>
            <person name="Zhang H."/>
            <person name="Lin R."/>
            <person name="Xie B."/>
        </authorList>
    </citation>
    <scope>NUCLEOTIDE SEQUENCE</scope>
    <source>
        <strain evidence="2">BazhouSP</strain>
    </source>
</reference>
<keyword evidence="1" id="KW-0472">Membrane</keyword>
<sequence length="193" mass="21623">MCVHMPVGYTPRMKRGVFFLSILLNCVVVMVNFVAFLDELPIPEDAECTTFSCLLVKTQVFTFTRWCGGLLNTITGSVFLLILLRLNRSLINSNDSQNTKRANFVAFVIVLIEFFLNFLPQLIVLLANWYWNVNVASVIGPYNAVLSPLEALISSLLYSNSLKPRTHQPVARMFIHSANAILPKSSVSTCCKT</sequence>
<keyword evidence="1" id="KW-0812">Transmembrane</keyword>
<keyword evidence="3" id="KW-1185">Reference proteome</keyword>
<evidence type="ECO:0000313" key="3">
    <source>
        <dbReference type="Proteomes" id="UP001201812"/>
    </source>
</evidence>
<comment type="caution">
    <text evidence="2">The sequence shown here is derived from an EMBL/GenBank/DDBJ whole genome shotgun (WGS) entry which is preliminary data.</text>
</comment>
<dbReference type="InterPro" id="IPR019420">
    <property type="entry name" value="7TM_GPCR_serpentine_rcpt_Srbc"/>
</dbReference>
<gene>
    <name evidence="2" type="ORF">DdX_16783</name>
</gene>
<dbReference type="Pfam" id="PF10316">
    <property type="entry name" value="7TM_GPCR_Srbc"/>
    <property type="match status" value="1"/>
</dbReference>
<dbReference type="Proteomes" id="UP001201812">
    <property type="component" value="Unassembled WGS sequence"/>
</dbReference>
<feature type="transmembrane region" description="Helical" evidence="1">
    <location>
        <begin position="139"/>
        <end position="158"/>
    </location>
</feature>
<keyword evidence="1" id="KW-1133">Transmembrane helix</keyword>
<proteinExistence type="predicted"/>
<dbReference type="AlphaFoldDB" id="A0AAD4MSL3"/>
<feature type="transmembrane region" description="Helical" evidence="1">
    <location>
        <begin position="17"/>
        <end position="37"/>
    </location>
</feature>
<accession>A0AAD4MSL3</accession>
<feature type="transmembrane region" description="Helical" evidence="1">
    <location>
        <begin position="104"/>
        <end position="127"/>
    </location>
</feature>
<evidence type="ECO:0000256" key="1">
    <source>
        <dbReference type="SAM" id="Phobius"/>
    </source>
</evidence>